<evidence type="ECO:0000256" key="5">
    <source>
        <dbReference type="ARBA" id="ARBA00022840"/>
    </source>
</evidence>
<reference evidence="6" key="1">
    <citation type="submission" date="2014-09" db="EMBL/GenBank/DDBJ databases">
        <authorList>
            <person name="Magalhaes I.L.F."/>
            <person name="Oliveira U."/>
            <person name="Santos F.R."/>
            <person name="Vidigal T.H.D.A."/>
            <person name="Brescovit A.D."/>
            <person name="Santos A.J."/>
        </authorList>
    </citation>
    <scope>NUCLEOTIDE SEQUENCE</scope>
    <source>
        <tissue evidence="6">Shoot tissue taken approximately 20 cm above the soil surface</tissue>
    </source>
</reference>
<keyword evidence="4" id="KW-0418">Kinase</keyword>
<keyword evidence="5" id="KW-0067">ATP-binding</keyword>
<proteinExistence type="inferred from homology"/>
<accession>A0A0A8YH53</accession>
<evidence type="ECO:0000256" key="2">
    <source>
        <dbReference type="ARBA" id="ARBA00022679"/>
    </source>
</evidence>
<dbReference type="SUPFAM" id="SSF56112">
    <property type="entry name" value="Protein kinase-like (PK-like)"/>
    <property type="match status" value="1"/>
</dbReference>
<dbReference type="GO" id="GO:0005524">
    <property type="term" value="F:ATP binding"/>
    <property type="evidence" value="ECO:0007669"/>
    <property type="project" value="UniProtKB-KW"/>
</dbReference>
<organism evidence="6">
    <name type="scientific">Arundo donax</name>
    <name type="common">Giant reed</name>
    <name type="synonym">Donax arundinaceus</name>
    <dbReference type="NCBI Taxonomy" id="35708"/>
    <lineage>
        <taxon>Eukaryota</taxon>
        <taxon>Viridiplantae</taxon>
        <taxon>Streptophyta</taxon>
        <taxon>Embryophyta</taxon>
        <taxon>Tracheophyta</taxon>
        <taxon>Spermatophyta</taxon>
        <taxon>Magnoliopsida</taxon>
        <taxon>Liliopsida</taxon>
        <taxon>Poales</taxon>
        <taxon>Poaceae</taxon>
        <taxon>PACMAD clade</taxon>
        <taxon>Arundinoideae</taxon>
        <taxon>Arundineae</taxon>
        <taxon>Arundo</taxon>
    </lineage>
</organism>
<dbReference type="GO" id="GO:0016301">
    <property type="term" value="F:kinase activity"/>
    <property type="evidence" value="ECO:0007669"/>
    <property type="project" value="UniProtKB-KW"/>
</dbReference>
<comment type="similarity">
    <text evidence="1">Belongs to the methylthioribose kinase family.</text>
</comment>
<keyword evidence="3" id="KW-0547">Nucleotide-binding</keyword>
<dbReference type="PANTHER" id="PTHR34273:SF2">
    <property type="entry name" value="METHYLTHIORIBOSE KINASE"/>
    <property type="match status" value="1"/>
</dbReference>
<dbReference type="InterPro" id="IPR011009">
    <property type="entry name" value="Kinase-like_dom_sf"/>
</dbReference>
<name>A0A0A8YH53_ARUDO</name>
<protein>
    <submittedName>
        <fullName evidence="6">Uncharacterized protein</fullName>
    </submittedName>
</protein>
<evidence type="ECO:0000256" key="3">
    <source>
        <dbReference type="ARBA" id="ARBA00022741"/>
    </source>
</evidence>
<evidence type="ECO:0000313" key="6">
    <source>
        <dbReference type="EMBL" id="JAD25744.1"/>
    </source>
</evidence>
<evidence type="ECO:0000256" key="4">
    <source>
        <dbReference type="ARBA" id="ARBA00022777"/>
    </source>
</evidence>
<dbReference type="AlphaFoldDB" id="A0A0A8YH53"/>
<dbReference type="Gene3D" id="3.90.1200.10">
    <property type="match status" value="1"/>
</dbReference>
<dbReference type="PANTHER" id="PTHR34273">
    <property type="entry name" value="METHYLTHIORIBOSE KINASE"/>
    <property type="match status" value="1"/>
</dbReference>
<reference evidence="6" key="2">
    <citation type="journal article" date="2015" name="Data Brief">
        <title>Shoot transcriptome of the giant reed, Arundo donax.</title>
        <authorList>
            <person name="Barrero R.A."/>
            <person name="Guerrero F.D."/>
            <person name="Moolhuijzen P."/>
            <person name="Goolsby J.A."/>
            <person name="Tidwell J."/>
            <person name="Bellgard S.E."/>
            <person name="Bellgard M.I."/>
        </authorList>
    </citation>
    <scope>NUCLEOTIDE SEQUENCE</scope>
    <source>
        <tissue evidence="6">Shoot tissue taken approximately 20 cm above the soil surface</tissue>
    </source>
</reference>
<sequence length="143" mass="16526">MMLEAILGVAYLLQAYKKWILKTIEESWNLFHKKFVDLWNKHKEGNGEAYLPDIYNNLDLLSLAQKKYMTNLFHDSLGFGSAKMIRRIVGIAHVEDLESIKDASKRAQCERAALNCAKTILKGRRQFENIEQVIVHIQSFGQD</sequence>
<dbReference type="EMBL" id="GBRH01272151">
    <property type="protein sequence ID" value="JAD25744.1"/>
    <property type="molecule type" value="Transcribed_RNA"/>
</dbReference>
<keyword evidence="2" id="KW-0808">Transferase</keyword>
<evidence type="ECO:0000256" key="1">
    <source>
        <dbReference type="ARBA" id="ARBA00010165"/>
    </source>
</evidence>